<proteinExistence type="predicted"/>
<protein>
    <submittedName>
        <fullName evidence="1">Uncharacterized protein</fullName>
    </submittedName>
</protein>
<comment type="caution">
    <text evidence="1">The sequence shown here is derived from an EMBL/GenBank/DDBJ whole genome shotgun (WGS) entry which is preliminary data.</text>
</comment>
<sequence>MAKQLFEKFEGHELTDTMLDDAAKLLTDNYGIWGQDPTNSTNTLKIGKLGSRVKLTKTRLRIQYLPAGASCSYVRVLVDGRLVGNAVLTPWPSALFAIMQKRLWKHRQFSYVKEAKLRGSINSEDTSGVVSSADTKFFVDHTEPLKALARVR</sequence>
<dbReference type="HOGENOM" id="CLU_1722131_0_0_1"/>
<reference evidence="1 2" key="1">
    <citation type="submission" date="2013-03" db="EMBL/GenBank/DDBJ databases">
        <title>The Genome Sequence of Capronia epimyces CBS 606.96.</title>
        <authorList>
            <consortium name="The Broad Institute Genomics Platform"/>
            <person name="Cuomo C."/>
            <person name="de Hoog S."/>
            <person name="Gorbushina A."/>
            <person name="Walker B."/>
            <person name="Young S.K."/>
            <person name="Zeng Q."/>
            <person name="Gargeya S."/>
            <person name="Fitzgerald M."/>
            <person name="Haas B."/>
            <person name="Abouelleil A."/>
            <person name="Allen A.W."/>
            <person name="Alvarado L."/>
            <person name="Arachchi H.M."/>
            <person name="Berlin A.M."/>
            <person name="Chapman S.B."/>
            <person name="Gainer-Dewar J."/>
            <person name="Goldberg J."/>
            <person name="Griggs A."/>
            <person name="Gujja S."/>
            <person name="Hansen M."/>
            <person name="Howarth C."/>
            <person name="Imamovic A."/>
            <person name="Ireland A."/>
            <person name="Larimer J."/>
            <person name="McCowan C."/>
            <person name="Murphy C."/>
            <person name="Pearson M."/>
            <person name="Poon T.W."/>
            <person name="Priest M."/>
            <person name="Roberts A."/>
            <person name="Saif S."/>
            <person name="Shea T."/>
            <person name="Sisk P."/>
            <person name="Sykes S."/>
            <person name="Wortman J."/>
            <person name="Nusbaum C."/>
            <person name="Birren B."/>
        </authorList>
    </citation>
    <scope>NUCLEOTIDE SEQUENCE [LARGE SCALE GENOMIC DNA]</scope>
    <source>
        <strain evidence="1 2">CBS 606.96</strain>
    </source>
</reference>
<dbReference type="OrthoDB" id="2019666at2759"/>
<gene>
    <name evidence="1" type="ORF">A1O3_06582</name>
</gene>
<dbReference type="AlphaFoldDB" id="W9XQD9"/>
<dbReference type="RefSeq" id="XP_007734890.1">
    <property type="nucleotide sequence ID" value="XM_007736700.1"/>
</dbReference>
<organism evidence="1 2">
    <name type="scientific">Capronia epimyces CBS 606.96</name>
    <dbReference type="NCBI Taxonomy" id="1182542"/>
    <lineage>
        <taxon>Eukaryota</taxon>
        <taxon>Fungi</taxon>
        <taxon>Dikarya</taxon>
        <taxon>Ascomycota</taxon>
        <taxon>Pezizomycotina</taxon>
        <taxon>Eurotiomycetes</taxon>
        <taxon>Chaetothyriomycetidae</taxon>
        <taxon>Chaetothyriales</taxon>
        <taxon>Herpotrichiellaceae</taxon>
        <taxon>Capronia</taxon>
    </lineage>
</organism>
<dbReference type="Proteomes" id="UP000019478">
    <property type="component" value="Unassembled WGS sequence"/>
</dbReference>
<dbReference type="EMBL" id="AMGY01000005">
    <property type="protein sequence ID" value="EXJ82767.1"/>
    <property type="molecule type" value="Genomic_DNA"/>
</dbReference>
<evidence type="ECO:0000313" key="2">
    <source>
        <dbReference type="Proteomes" id="UP000019478"/>
    </source>
</evidence>
<evidence type="ECO:0000313" key="1">
    <source>
        <dbReference type="EMBL" id="EXJ82767.1"/>
    </source>
</evidence>
<accession>W9XQD9</accession>
<dbReference type="STRING" id="1182542.W9XQD9"/>
<dbReference type="GeneID" id="19170690"/>
<name>W9XQD9_9EURO</name>
<keyword evidence="2" id="KW-1185">Reference proteome</keyword>